<dbReference type="PROSITE" id="PS51228">
    <property type="entry name" value="ACB_2"/>
    <property type="match status" value="1"/>
</dbReference>
<reference evidence="4" key="1">
    <citation type="journal article" date="2021" name="bioRxiv">
        <title>Whole Genome Assembly and Annotation of Northern Wild Rice, Zizania palustris L., Supports a Whole Genome Duplication in the Zizania Genus.</title>
        <authorList>
            <person name="Haas M."/>
            <person name="Kono T."/>
            <person name="Macchietto M."/>
            <person name="Millas R."/>
            <person name="McGilp L."/>
            <person name="Shao M."/>
            <person name="Duquette J."/>
            <person name="Hirsch C.N."/>
            <person name="Kimball J."/>
        </authorList>
    </citation>
    <scope>NUCLEOTIDE SEQUENCE</scope>
    <source>
        <tissue evidence="4">Fresh leaf tissue</tissue>
    </source>
</reference>
<dbReference type="GO" id="GO:0000062">
    <property type="term" value="F:fatty-acyl-CoA binding"/>
    <property type="evidence" value="ECO:0007669"/>
    <property type="project" value="InterPro"/>
</dbReference>
<dbReference type="CDD" id="cd00435">
    <property type="entry name" value="ACBP"/>
    <property type="match status" value="1"/>
</dbReference>
<dbReference type="AlphaFoldDB" id="A0A8J5R5F7"/>
<evidence type="ECO:0000313" key="4">
    <source>
        <dbReference type="EMBL" id="KAG8046586.1"/>
    </source>
</evidence>
<dbReference type="PANTHER" id="PTHR23310">
    <property type="entry name" value="ACYL-COA-BINDING PROTEIN, ACBP"/>
    <property type="match status" value="1"/>
</dbReference>
<dbReference type="PROSITE" id="PS00880">
    <property type="entry name" value="ACB_1"/>
    <property type="match status" value="1"/>
</dbReference>
<protein>
    <recommendedName>
        <fullName evidence="3">ACB domain-containing protein</fullName>
    </recommendedName>
</protein>
<organism evidence="4 5">
    <name type="scientific">Zizania palustris</name>
    <name type="common">Northern wild rice</name>
    <dbReference type="NCBI Taxonomy" id="103762"/>
    <lineage>
        <taxon>Eukaryota</taxon>
        <taxon>Viridiplantae</taxon>
        <taxon>Streptophyta</taxon>
        <taxon>Embryophyta</taxon>
        <taxon>Tracheophyta</taxon>
        <taxon>Spermatophyta</taxon>
        <taxon>Magnoliopsida</taxon>
        <taxon>Liliopsida</taxon>
        <taxon>Poales</taxon>
        <taxon>Poaceae</taxon>
        <taxon>BOP clade</taxon>
        <taxon>Oryzoideae</taxon>
        <taxon>Oryzeae</taxon>
        <taxon>Zizaniinae</taxon>
        <taxon>Zizania</taxon>
    </lineage>
</organism>
<dbReference type="EMBL" id="JAAALK010000290">
    <property type="protein sequence ID" value="KAG8046586.1"/>
    <property type="molecule type" value="Genomic_DNA"/>
</dbReference>
<keyword evidence="5" id="KW-1185">Reference proteome</keyword>
<dbReference type="Proteomes" id="UP000729402">
    <property type="component" value="Unassembled WGS sequence"/>
</dbReference>
<dbReference type="PANTHER" id="PTHR23310:SF62">
    <property type="entry name" value="ACYL-COA BINDING PROTEIN 1, ISOFORM A"/>
    <property type="match status" value="1"/>
</dbReference>
<evidence type="ECO:0000313" key="5">
    <source>
        <dbReference type="Proteomes" id="UP000729402"/>
    </source>
</evidence>
<feature type="domain" description="ACB" evidence="3">
    <location>
        <begin position="128"/>
        <end position="213"/>
    </location>
</feature>
<evidence type="ECO:0000259" key="3">
    <source>
        <dbReference type="PROSITE" id="PS51228"/>
    </source>
</evidence>
<proteinExistence type="inferred from homology"/>
<comment type="caution">
    <text evidence="4">The sequence shown here is derived from an EMBL/GenBank/DDBJ whole genome shotgun (WGS) entry which is preliminary data.</text>
</comment>
<evidence type="ECO:0000256" key="1">
    <source>
        <dbReference type="ARBA" id="ARBA00005567"/>
    </source>
</evidence>
<comment type="similarity">
    <text evidence="1">Belongs to the ACBP family.</text>
</comment>
<accession>A0A8J5R5F7</accession>
<dbReference type="InterPro" id="IPR022408">
    <property type="entry name" value="Acyl-CoA-binding_prot_CS"/>
</dbReference>
<dbReference type="Pfam" id="PF00887">
    <property type="entry name" value="ACBP"/>
    <property type="match status" value="1"/>
</dbReference>
<dbReference type="GO" id="GO:0006631">
    <property type="term" value="P:fatty acid metabolic process"/>
    <property type="evidence" value="ECO:0007669"/>
    <property type="project" value="TreeGrafter"/>
</dbReference>
<name>A0A8J5R5F7_ZIZPA</name>
<reference evidence="4" key="2">
    <citation type="submission" date="2021-02" db="EMBL/GenBank/DDBJ databases">
        <authorList>
            <person name="Kimball J.A."/>
            <person name="Haas M.W."/>
            <person name="Macchietto M."/>
            <person name="Kono T."/>
            <person name="Duquette J."/>
            <person name="Shao M."/>
        </authorList>
    </citation>
    <scope>NUCLEOTIDE SEQUENCE</scope>
    <source>
        <tissue evidence="4">Fresh leaf tissue</tissue>
    </source>
</reference>
<dbReference type="OrthoDB" id="346910at2759"/>
<sequence length="217" mass="23578">MAVASHSGDAASGGIEQLGLVGMSWEHLLRLFGDGGRGGGWGGQQEQEQEKEQEQEQEQEQETDGSKHAARSPSSGADCICSGWLIGTSIHGSEVLRGFDFSAVLDATPGNLLHLYVHSRASHLSFDLKEDFEEHAEKAKTLPENTSNEDKLILYGLYKQATVGDVNTSRPDILNQRDMAKWDAWKAVEGKSKMEAMSDYITKVVQLREEAAAAGAS</sequence>
<dbReference type="InterPro" id="IPR000582">
    <property type="entry name" value="Acyl-CoA-binding_protein"/>
</dbReference>
<feature type="region of interest" description="Disordered" evidence="2">
    <location>
        <begin position="36"/>
        <end position="76"/>
    </location>
</feature>
<gene>
    <name evidence="4" type="ORF">GUJ93_ZPchr0008g13866</name>
</gene>
<evidence type="ECO:0000256" key="2">
    <source>
        <dbReference type="SAM" id="MobiDB-lite"/>
    </source>
</evidence>